<evidence type="ECO:0000259" key="3">
    <source>
        <dbReference type="SMART" id="SM01043"/>
    </source>
</evidence>
<dbReference type="Gene3D" id="1.10.10.10">
    <property type="entry name" value="Winged helix-like DNA-binding domain superfamily/Winged helix DNA-binding domain"/>
    <property type="match status" value="1"/>
</dbReference>
<dbReference type="KEGG" id="mtai:Mtai_v1c28280"/>
<dbReference type="InterPro" id="IPR005158">
    <property type="entry name" value="BTAD"/>
</dbReference>
<dbReference type="EMBL" id="QWKX01000030">
    <property type="protein sequence ID" value="RIH77167.1"/>
    <property type="molecule type" value="Genomic_DNA"/>
</dbReference>
<dbReference type="Proteomes" id="UP000266089">
    <property type="component" value="Unassembled WGS sequence"/>
</dbReference>
<reference evidence="4 5" key="1">
    <citation type="submission" date="2018-08" db="EMBL/GenBank/DDBJ databases">
        <title>Meiothermus cateniformans JCM 15151 genome sequencing project.</title>
        <authorList>
            <person name="Da Costa M.S."/>
            <person name="Albuquerque L."/>
            <person name="Raposo P."/>
            <person name="Froufe H.J.C."/>
            <person name="Barroso C.S."/>
            <person name="Egas C."/>
        </authorList>
    </citation>
    <scope>NUCLEOTIDE SEQUENCE [LARGE SCALE GENOMIC DNA]</scope>
    <source>
        <strain evidence="4 5">JCM 15151</strain>
    </source>
</reference>
<feature type="domain" description="Bacterial transcriptional activator" evidence="3">
    <location>
        <begin position="89"/>
        <end position="223"/>
    </location>
</feature>
<dbReference type="InterPro" id="IPR019734">
    <property type="entry name" value="TPR_rpt"/>
</dbReference>
<protein>
    <submittedName>
        <fullName evidence="4">Bacterial transcriptional activator domain protein</fullName>
    </submittedName>
</protein>
<dbReference type="OrthoDB" id="24021at2"/>
<dbReference type="Gene3D" id="3.40.50.300">
    <property type="entry name" value="P-loop containing nucleotide triphosphate hydrolases"/>
    <property type="match status" value="1"/>
</dbReference>
<dbReference type="InterPro" id="IPR011990">
    <property type="entry name" value="TPR-like_helical_dom_sf"/>
</dbReference>
<dbReference type="SUPFAM" id="SSF48452">
    <property type="entry name" value="TPR-like"/>
    <property type="match status" value="2"/>
</dbReference>
<dbReference type="RefSeq" id="WP_027888672.1">
    <property type="nucleotide sequence ID" value="NZ_JBHSXZ010000020.1"/>
</dbReference>
<name>A0A399DYB5_9DEIN</name>
<evidence type="ECO:0000256" key="1">
    <source>
        <dbReference type="ARBA" id="ARBA00022741"/>
    </source>
</evidence>
<accession>A0A399DYB5</accession>
<evidence type="ECO:0000256" key="2">
    <source>
        <dbReference type="ARBA" id="ARBA00022840"/>
    </source>
</evidence>
<organism evidence="4 5">
    <name type="scientific">Meiothermus taiwanensis</name>
    <dbReference type="NCBI Taxonomy" id="172827"/>
    <lineage>
        <taxon>Bacteria</taxon>
        <taxon>Thermotogati</taxon>
        <taxon>Deinococcota</taxon>
        <taxon>Deinococci</taxon>
        <taxon>Thermales</taxon>
        <taxon>Thermaceae</taxon>
        <taxon>Meiothermus</taxon>
    </lineage>
</organism>
<evidence type="ECO:0000313" key="4">
    <source>
        <dbReference type="EMBL" id="RIH77167.1"/>
    </source>
</evidence>
<dbReference type="GO" id="GO:0004016">
    <property type="term" value="F:adenylate cyclase activity"/>
    <property type="evidence" value="ECO:0007669"/>
    <property type="project" value="TreeGrafter"/>
</dbReference>
<dbReference type="Pfam" id="PF13191">
    <property type="entry name" value="AAA_16"/>
    <property type="match status" value="1"/>
</dbReference>
<dbReference type="PANTHER" id="PTHR16305:SF28">
    <property type="entry name" value="GUANYLATE CYCLASE DOMAIN-CONTAINING PROTEIN"/>
    <property type="match status" value="1"/>
</dbReference>
<keyword evidence="1" id="KW-0547">Nucleotide-binding</keyword>
<gene>
    <name evidence="4" type="ORF">Mcate_01420</name>
</gene>
<dbReference type="InterPro" id="IPR027417">
    <property type="entry name" value="P-loop_NTPase"/>
</dbReference>
<dbReference type="Pfam" id="PF03704">
    <property type="entry name" value="BTAD"/>
    <property type="match status" value="1"/>
</dbReference>
<dbReference type="InterPro" id="IPR036388">
    <property type="entry name" value="WH-like_DNA-bd_sf"/>
</dbReference>
<dbReference type="GO" id="GO:0005524">
    <property type="term" value="F:ATP binding"/>
    <property type="evidence" value="ECO:0007669"/>
    <property type="project" value="UniProtKB-KW"/>
</dbReference>
<dbReference type="InterPro" id="IPR041664">
    <property type="entry name" value="AAA_16"/>
</dbReference>
<evidence type="ECO:0000313" key="5">
    <source>
        <dbReference type="Proteomes" id="UP000266089"/>
    </source>
</evidence>
<proteinExistence type="predicted"/>
<dbReference type="GO" id="GO:0005737">
    <property type="term" value="C:cytoplasm"/>
    <property type="evidence" value="ECO:0007669"/>
    <property type="project" value="TreeGrafter"/>
</dbReference>
<dbReference type="PANTHER" id="PTHR16305">
    <property type="entry name" value="TESTICULAR SOLUBLE ADENYLYL CYCLASE"/>
    <property type="match status" value="1"/>
</dbReference>
<keyword evidence="2" id="KW-0067">ATP-binding</keyword>
<dbReference type="Gene3D" id="1.25.40.10">
    <property type="entry name" value="Tetratricopeptide repeat domain"/>
    <property type="match status" value="3"/>
</dbReference>
<dbReference type="SMART" id="SM01043">
    <property type="entry name" value="BTAD"/>
    <property type="match status" value="1"/>
</dbReference>
<dbReference type="SMART" id="SM00028">
    <property type="entry name" value="TPR"/>
    <property type="match status" value="4"/>
</dbReference>
<dbReference type="AlphaFoldDB" id="A0A399DYB5"/>
<dbReference type="SUPFAM" id="SSF52540">
    <property type="entry name" value="P-loop containing nucleoside triphosphate hydrolases"/>
    <property type="match status" value="1"/>
</dbReference>
<comment type="caution">
    <text evidence="4">The sequence shown here is derived from an EMBL/GenBank/DDBJ whole genome shotgun (WGS) entry which is preliminary data.</text>
</comment>
<sequence length="1006" mass="112350">MLRLELLGQPRILHAVELRLPRKAVALLAYLAIEGCTPRSRLVDLLWSESDEEGGRRNLRQVLYQLGQTPVQAHLEVGRAQIGLCGFELDVEEFLEGHGCADSLRLWRGEFLQDLELDNASQFEVWLRHQRERLGSAYAKALGHQARELERKGDLRGALEAFQTLIHLDELQEQPHREAMRLYAALGQPEQALCQFKRLTEVLRDELGLEPLPETQALAEQIRQRREVPRAKPLAVNSPSLRAPLVGREQALKRLEAAWQSKNILLIAGQAGVGKSRLVQEFLADKGSYVALSGRPGDAGTPYASMTRWVRQALGAAPGLELRPWVRFEAARLVPELSDEAPPQLDEGGQVRFFQALCELLSQASGGSKIFLSEDEHFADPWSLKALAFGVSQGSRRLVATFRPDEVLPEVAQRYQEWQGSGAAEWLELEPLSEQEVAELVAHLSGRPARLFPQRLYRATSGNPLFVLETLRNLFELGELRQGPGGVWETPYDEATQDYAELPIAPSVRQTILSRLERQGASVRRCLEVAALIEEETFNSGTLAEATALSQWEVSEALERASGSRLIEAAGQGYRFSHELISRAIAESLKPDRRRLIAARLAQHYAQGGVHPARVAGYFQQAAMPLEAAQWWVRAALHAHGVLAFAEADRYYVLALAALPPDHPERFEIQTRRFYLARQVGNTCLEEQLEQLEAMAASARSAEERCRVWFYRGMVLDDQQDLQGAMEASRKAYQYGLEASPAEAFYPLIFVTHYQRDLGLLEEATADGHRALALARQLSPFHLAEAQLCHALTRMLQGCPDEAIGLLAEAEDLLRQNGPAPAVFWLLQERLGVARARVLNSLGRFEESVPQTAEVIEKARQGGVQRQELVGLLVRVEGWLGLGRAEEAAQDLERCTELARHLNWGWSEVGQLYAELELFRNNGPSALRWAERALEHAARNIVHEINGLYSRGGAWLALGERTKARADLERAIELHGGIHRFRAVRLEALQARLALTRFGAGFASTG</sequence>